<proteinExistence type="predicted"/>
<evidence type="ECO:0000313" key="1">
    <source>
        <dbReference type="EMBL" id="EFF80644.1"/>
    </source>
</evidence>
<evidence type="ECO:0000313" key="2">
    <source>
        <dbReference type="Proteomes" id="UP000003150"/>
    </source>
</evidence>
<sequence>MGRVIVFLPRCRWIPGTDALTIATTHQGEPVNNSCWDKLPHPVVAANHRRPRARPHDM</sequence>
<dbReference type="Proteomes" id="UP000003150">
    <property type="component" value="Unassembled WGS sequence"/>
</dbReference>
<gene>
    <name evidence="1" type="ORF">HMPREF0970_00280</name>
</gene>
<reference evidence="1 2" key="1">
    <citation type="submission" date="2009-10" db="EMBL/GenBank/DDBJ databases">
        <authorList>
            <person name="Weinstock G."/>
            <person name="Sodergren E."/>
            <person name="Clifton S."/>
            <person name="Fulton L."/>
            <person name="Fulton B."/>
            <person name="Courtney L."/>
            <person name="Fronick C."/>
            <person name="Harrison M."/>
            <person name="Strong C."/>
            <person name="Farmer C."/>
            <person name="Delahaunty K."/>
            <person name="Markovic C."/>
            <person name="Hall O."/>
            <person name="Minx P."/>
            <person name="Tomlinson C."/>
            <person name="Mitreva M."/>
            <person name="Nelson J."/>
            <person name="Hou S."/>
            <person name="Wollam A."/>
            <person name="Pepin K.H."/>
            <person name="Johnson M."/>
            <person name="Bhonagiri V."/>
            <person name="Nash W.E."/>
            <person name="Warren W."/>
            <person name="Chinwalla A."/>
            <person name="Mardis E.R."/>
            <person name="Wilson R.K."/>
        </authorList>
    </citation>
    <scope>NUCLEOTIDE SEQUENCE [LARGE SCALE GENOMIC DNA]</scope>
    <source>
        <strain evidence="1 2">F0309</strain>
    </source>
</reference>
<dbReference type="AlphaFoldDB" id="D4TWH0"/>
<organism evidence="1 2">
    <name type="scientific">Schaalia odontolytica F0309</name>
    <dbReference type="NCBI Taxonomy" id="649742"/>
    <lineage>
        <taxon>Bacteria</taxon>
        <taxon>Bacillati</taxon>
        <taxon>Actinomycetota</taxon>
        <taxon>Actinomycetes</taxon>
        <taxon>Actinomycetales</taxon>
        <taxon>Actinomycetaceae</taxon>
        <taxon>Schaalia</taxon>
    </lineage>
</organism>
<accession>D4TWH0</accession>
<protein>
    <submittedName>
        <fullName evidence="1">Uncharacterized protein</fullName>
    </submittedName>
</protein>
<dbReference type="EMBL" id="ACYT02000012">
    <property type="protein sequence ID" value="EFF80644.1"/>
    <property type="molecule type" value="Genomic_DNA"/>
</dbReference>
<comment type="caution">
    <text evidence="1">The sequence shown here is derived from an EMBL/GenBank/DDBJ whole genome shotgun (WGS) entry which is preliminary data.</text>
</comment>
<dbReference type="HOGENOM" id="CLU_2968960_0_0_11"/>
<name>D4TWH0_9ACTO</name>